<accession>A0AAF1K2Z3</accession>
<name>A0AAF1K2Z3_9HYPH</name>
<keyword evidence="3" id="KW-1185">Reference proteome</keyword>
<dbReference type="AlphaFoldDB" id="A0AAF1K2Z3"/>
<reference evidence="2 3" key="1">
    <citation type="journal article" date="2018" name="Sci. Rep.">
        <title>Rhizobium tumorigenes sp. nov., a novel plant tumorigenic bacterium isolated from cane gall tumors on thornless blackberry.</title>
        <authorList>
            <person name="Kuzmanovi N."/>
            <person name="Smalla K."/>
            <person name="Gronow S."/>
            <person name="PuBawska J."/>
        </authorList>
    </citation>
    <scope>NUCLEOTIDE SEQUENCE [LARGE SCALE GENOMIC DNA]</scope>
    <source>
        <strain evidence="2 3">1078</strain>
    </source>
</reference>
<dbReference type="RefSeq" id="WP_111220906.1">
    <property type="nucleotide sequence ID" value="NZ_CP117255.1"/>
</dbReference>
<evidence type="ECO:0000313" key="3">
    <source>
        <dbReference type="Proteomes" id="UP000249499"/>
    </source>
</evidence>
<dbReference type="KEGG" id="rtu:PR017_13065"/>
<sequence length="103" mass="10499">MIAKIANLFVAGSLSLCALSVPASSAELRSATKAEIVKHLGPNAAGKTNANGFTYKEGSSKGYKVSNGSICIRSPNGSTGCAKILTDGTNFKMLTADGARGNF</sequence>
<feature type="chain" id="PRO_5042000044" description="DUF995 domain-containing protein" evidence="1">
    <location>
        <begin position="26"/>
        <end position="103"/>
    </location>
</feature>
<gene>
    <name evidence="2" type="ORF">PR017_13065</name>
</gene>
<keyword evidence="1" id="KW-0732">Signal</keyword>
<evidence type="ECO:0000313" key="2">
    <source>
        <dbReference type="EMBL" id="WFR94738.1"/>
    </source>
</evidence>
<proteinExistence type="predicted"/>
<evidence type="ECO:0008006" key="4">
    <source>
        <dbReference type="Google" id="ProtNLM"/>
    </source>
</evidence>
<feature type="signal peptide" evidence="1">
    <location>
        <begin position="1"/>
        <end position="25"/>
    </location>
</feature>
<protein>
    <recommendedName>
        <fullName evidence="4">DUF995 domain-containing protein</fullName>
    </recommendedName>
</protein>
<evidence type="ECO:0000256" key="1">
    <source>
        <dbReference type="SAM" id="SignalP"/>
    </source>
</evidence>
<reference evidence="3" key="2">
    <citation type="journal article" date="2023" name="MicrobiologyOpen">
        <title>Genomics of the tumorigenes clade of the family Rhizobiaceae and description of Rhizobium rhododendri sp. nov.</title>
        <authorList>
            <person name="Kuzmanovic N."/>
            <person name="diCenzo G.C."/>
            <person name="Bunk B."/>
            <person name="Sproeer C."/>
            <person name="Fruehling A."/>
            <person name="Neumann-Schaal M."/>
            <person name="Overmann J."/>
            <person name="Smalla K."/>
        </authorList>
    </citation>
    <scope>NUCLEOTIDE SEQUENCE [LARGE SCALE GENOMIC DNA]</scope>
    <source>
        <strain evidence="3">1078</strain>
    </source>
</reference>
<dbReference type="EMBL" id="CP117255">
    <property type="protein sequence ID" value="WFR94738.1"/>
    <property type="molecule type" value="Genomic_DNA"/>
</dbReference>
<organism evidence="2 3">
    <name type="scientific">Rhizobium tumorigenes</name>
    <dbReference type="NCBI Taxonomy" id="2041385"/>
    <lineage>
        <taxon>Bacteria</taxon>
        <taxon>Pseudomonadati</taxon>
        <taxon>Pseudomonadota</taxon>
        <taxon>Alphaproteobacteria</taxon>
        <taxon>Hyphomicrobiales</taxon>
        <taxon>Rhizobiaceae</taxon>
        <taxon>Rhizobium/Agrobacterium group</taxon>
        <taxon>Rhizobium</taxon>
    </lineage>
</organism>
<dbReference type="Proteomes" id="UP000249499">
    <property type="component" value="Chromosome"/>
</dbReference>